<evidence type="ECO:0000256" key="2">
    <source>
        <dbReference type="ARBA" id="ARBA00004496"/>
    </source>
</evidence>
<name>A0AAN8J824_PATCE</name>
<dbReference type="EMBL" id="JAZGQO010000014">
    <property type="protein sequence ID" value="KAK6170224.1"/>
    <property type="molecule type" value="Genomic_DNA"/>
</dbReference>
<dbReference type="Gene3D" id="3.30.110.170">
    <property type="entry name" value="Protein of unknown function (DUF541), domain 1"/>
    <property type="match status" value="1"/>
</dbReference>
<comment type="subcellular location">
    <subcellularLocation>
        <location evidence="2">Cytoplasm</location>
    </subcellularLocation>
    <subcellularLocation>
        <location evidence="1">Nucleus</location>
    </subcellularLocation>
</comment>
<dbReference type="GO" id="GO:0006955">
    <property type="term" value="P:immune response"/>
    <property type="evidence" value="ECO:0007669"/>
    <property type="project" value="InterPro"/>
</dbReference>
<evidence type="ECO:0000256" key="3">
    <source>
        <dbReference type="ARBA" id="ARBA00005509"/>
    </source>
</evidence>
<proteinExistence type="inferred from homology"/>
<dbReference type="AlphaFoldDB" id="A0AAN8J824"/>
<reference evidence="7 8" key="1">
    <citation type="submission" date="2024-01" db="EMBL/GenBank/DDBJ databases">
        <title>The genome of the rayed Mediterranean limpet Patella caerulea (Linnaeus, 1758).</title>
        <authorList>
            <person name="Anh-Thu Weber A."/>
            <person name="Halstead-Nussloch G."/>
        </authorList>
    </citation>
    <scope>NUCLEOTIDE SEQUENCE [LARGE SCALE GENOMIC DNA]</scope>
    <source>
        <strain evidence="7">AATW-2023a</strain>
        <tissue evidence="7">Whole specimen</tissue>
    </source>
</reference>
<dbReference type="GO" id="GO:0005737">
    <property type="term" value="C:cytoplasm"/>
    <property type="evidence" value="ECO:0007669"/>
    <property type="project" value="UniProtKB-SubCell"/>
</dbReference>
<evidence type="ECO:0000313" key="8">
    <source>
        <dbReference type="Proteomes" id="UP001347796"/>
    </source>
</evidence>
<gene>
    <name evidence="7" type="ORF">SNE40_018670</name>
</gene>
<dbReference type="PANTHER" id="PTHR18842:SF2">
    <property type="entry name" value="INTERLEUKIN-1 RECEPTOR-ASSOCIATED KINASE 1-BINDING PROTEIN 1"/>
    <property type="match status" value="1"/>
</dbReference>
<keyword evidence="4" id="KW-0963">Cytoplasm</keyword>
<dbReference type="PANTHER" id="PTHR18842">
    <property type="entry name" value="INTERLEUKIN-1 RECEPTOR-ASSOCIATED KINASE 1-BINDING PROTEIN 1"/>
    <property type="match status" value="1"/>
</dbReference>
<dbReference type="Proteomes" id="UP001347796">
    <property type="component" value="Unassembled WGS sequence"/>
</dbReference>
<dbReference type="GO" id="GO:0005634">
    <property type="term" value="C:nucleus"/>
    <property type="evidence" value="ECO:0007669"/>
    <property type="project" value="UniProtKB-SubCell"/>
</dbReference>
<comment type="similarity">
    <text evidence="3">Belongs to the IRAK1BP1 family.</text>
</comment>
<feature type="region of interest" description="Disordered" evidence="6">
    <location>
        <begin position="1"/>
        <end position="24"/>
    </location>
</feature>
<evidence type="ECO:0000256" key="1">
    <source>
        <dbReference type="ARBA" id="ARBA00004123"/>
    </source>
</evidence>
<dbReference type="GO" id="GO:0043123">
    <property type="term" value="P:positive regulation of canonical NF-kappaB signal transduction"/>
    <property type="evidence" value="ECO:0007669"/>
    <property type="project" value="InterPro"/>
</dbReference>
<dbReference type="Pfam" id="PF04402">
    <property type="entry name" value="SIMPL"/>
    <property type="match status" value="1"/>
</dbReference>
<evidence type="ECO:0000256" key="4">
    <source>
        <dbReference type="ARBA" id="ARBA00022490"/>
    </source>
</evidence>
<keyword evidence="8" id="KW-1185">Reference proteome</keyword>
<dbReference type="InterPro" id="IPR030312">
    <property type="entry name" value="IRAK1BP1"/>
</dbReference>
<dbReference type="InterPro" id="IPR007497">
    <property type="entry name" value="SIMPL/DUF541"/>
</dbReference>
<keyword evidence="5" id="KW-0539">Nucleus</keyword>
<evidence type="ECO:0000256" key="5">
    <source>
        <dbReference type="ARBA" id="ARBA00023242"/>
    </source>
</evidence>
<sequence length="234" mass="26714">MVFTHLQSKEQNKPTFQSIEQANTDTKSVSPNDRYILVSAVGEVCLQPNNCRITISVTAKKDDAKDAKSSVSRRIEYIQQCLNNHGIKQNDRDIYERLTRDGRFYVMRTEITAKFSDVIKCQSLSNLLVEKLDQNVDISLPEFFHDDKDIESLRKQASLLAIHNAKLKAQEMAKLVHMEVGRTISIQEEETNENYPSSSNISPSVHQRKIDAVLTVSSKVSVQFELKKKNKQRS</sequence>
<dbReference type="Gene3D" id="3.30.70.2970">
    <property type="entry name" value="Protein of unknown function (DUF541), domain 2"/>
    <property type="match status" value="1"/>
</dbReference>
<accession>A0AAN8J824</accession>
<comment type="caution">
    <text evidence="7">The sequence shown here is derived from an EMBL/GenBank/DDBJ whole genome shotgun (WGS) entry which is preliminary data.</text>
</comment>
<evidence type="ECO:0000313" key="7">
    <source>
        <dbReference type="EMBL" id="KAK6170224.1"/>
    </source>
</evidence>
<protein>
    <submittedName>
        <fullName evidence="7">Uncharacterized protein</fullName>
    </submittedName>
</protein>
<feature type="compositionally biased region" description="Polar residues" evidence="6">
    <location>
        <begin position="13"/>
        <end position="24"/>
    </location>
</feature>
<evidence type="ECO:0000256" key="6">
    <source>
        <dbReference type="SAM" id="MobiDB-lite"/>
    </source>
</evidence>
<organism evidence="7 8">
    <name type="scientific">Patella caerulea</name>
    <name type="common">Rayed Mediterranean limpet</name>
    <dbReference type="NCBI Taxonomy" id="87958"/>
    <lineage>
        <taxon>Eukaryota</taxon>
        <taxon>Metazoa</taxon>
        <taxon>Spiralia</taxon>
        <taxon>Lophotrochozoa</taxon>
        <taxon>Mollusca</taxon>
        <taxon>Gastropoda</taxon>
        <taxon>Patellogastropoda</taxon>
        <taxon>Patelloidea</taxon>
        <taxon>Patellidae</taxon>
        <taxon>Patella</taxon>
    </lineage>
</organism>